<evidence type="ECO:0008006" key="4">
    <source>
        <dbReference type="Google" id="ProtNLM"/>
    </source>
</evidence>
<dbReference type="KEGG" id="trb:HB776_09915"/>
<sequence>MTPSLPRDLRTLAAAMMMLAALTSHAAAQQPCTTDPLAQYAEVRFTLADVARRGLRGRHYYEITFRTSFDGVIVPDAQRAKYPEEMTFVLQHQFERLNVTADRFSVNLWFKGIKSRVTVPFNAVTYFVDPSVNDRREFDVGTPARACDRPQSG</sequence>
<dbReference type="Pfam" id="PF04386">
    <property type="entry name" value="SspB"/>
    <property type="match status" value="1"/>
</dbReference>
<dbReference type="InterPro" id="IPR036760">
    <property type="entry name" value="SspB-like_sf"/>
</dbReference>
<organism evidence="2 3">
    <name type="scientific">Tardiphaga robiniae</name>
    <dbReference type="NCBI Taxonomy" id="943830"/>
    <lineage>
        <taxon>Bacteria</taxon>
        <taxon>Pseudomonadati</taxon>
        <taxon>Pseudomonadota</taxon>
        <taxon>Alphaproteobacteria</taxon>
        <taxon>Hyphomicrobiales</taxon>
        <taxon>Nitrobacteraceae</taxon>
        <taxon>Tardiphaga</taxon>
    </lineage>
</organism>
<evidence type="ECO:0000256" key="1">
    <source>
        <dbReference type="SAM" id="SignalP"/>
    </source>
</evidence>
<dbReference type="SUPFAM" id="SSF101738">
    <property type="entry name" value="SspB-like"/>
    <property type="match status" value="1"/>
</dbReference>
<dbReference type="Gene3D" id="2.30.30.220">
    <property type="entry name" value="SspB-like"/>
    <property type="match status" value="1"/>
</dbReference>
<evidence type="ECO:0000313" key="3">
    <source>
        <dbReference type="Proteomes" id="UP000515291"/>
    </source>
</evidence>
<reference evidence="3" key="1">
    <citation type="journal article" date="2020" name="Mol. Plant Microbe">
        <title>Rhizobial microsymbionts of the narrowly endemic Oxytropis species growing in Kamchatka are characterized by significant genetic diversity and possess a set of genes that are associated with T3SS and T6SS secretion systems and can affect the development of symbiosis.</title>
        <authorList>
            <person name="Safronova V."/>
            <person name="Guro P."/>
            <person name="Sazanova A."/>
            <person name="Kuznetsova I."/>
            <person name="Belimov A."/>
            <person name="Yakubov V."/>
            <person name="Chirak E."/>
            <person name="Afonin A."/>
            <person name="Gogolev Y."/>
            <person name="Andronov E."/>
            <person name="Tikhonovich I."/>
        </authorList>
    </citation>
    <scope>NUCLEOTIDE SEQUENCE [LARGE SCALE GENOMIC DNA]</scope>
    <source>
        <strain evidence="3">581</strain>
    </source>
</reference>
<protein>
    <recommendedName>
        <fullName evidence="4">Stringent starvation protein B</fullName>
    </recommendedName>
</protein>
<accession>A0A7G6TXM9</accession>
<dbReference type="RefSeq" id="WP_184517323.1">
    <property type="nucleotide sequence ID" value="NZ_CP050292.1"/>
</dbReference>
<evidence type="ECO:0000313" key="2">
    <source>
        <dbReference type="EMBL" id="QND71511.1"/>
    </source>
</evidence>
<feature type="chain" id="PRO_5028896694" description="Stringent starvation protein B" evidence="1">
    <location>
        <begin position="27"/>
        <end position="153"/>
    </location>
</feature>
<proteinExistence type="predicted"/>
<dbReference type="Proteomes" id="UP000515291">
    <property type="component" value="Chromosome"/>
</dbReference>
<keyword evidence="1" id="KW-0732">Signal</keyword>
<dbReference type="EMBL" id="CP050292">
    <property type="protein sequence ID" value="QND71511.1"/>
    <property type="molecule type" value="Genomic_DNA"/>
</dbReference>
<dbReference type="InterPro" id="IPR007481">
    <property type="entry name" value="SspB"/>
</dbReference>
<dbReference type="AlphaFoldDB" id="A0A7G6TXM9"/>
<name>A0A7G6TXM9_9BRAD</name>
<gene>
    <name evidence="2" type="ORF">HB776_09915</name>
</gene>
<feature type="signal peptide" evidence="1">
    <location>
        <begin position="1"/>
        <end position="26"/>
    </location>
</feature>